<sequence>MNRMTAQIWQNWAGNVTGTPAAISTPRTQDDIKEIIQQARRENKKVRVAGSGHSWGPLVPTDGYLIRLQHFADVSINAGKTIVTLGPAVTVDQLAQFFLDHDVCVPSSVGIGLGEATMGGVFSTGCHGSGIEMPSVSDWIVGVELIDANGEVRTYSQDKDGVRVMNMLRLSLGMCGVITAFQIRVQPMFNVHVVESKESVASTLAGLKELVMGNAYAEVSWMPFNDQIWVQKANVTDLPITRDGFTPPANPFRDKLYAAGSALALDALETTPEMTPDILRTSFQMLDPGNYVSKITHYLHCADYGFLLDRYRLLDIEVVFEIDKSFDTVRRAFAIAAEKVEEWQKNGKYPLNSTLGFRFIKNSDATLSSCRGNTYTCMAEIFSYHKTDEWAIFAGELVHAWMKELPRARLHWAKAFQYVPDNVAAIREAFGSQLTEFLEIRREVGVDPDNLFVNDVLAELFGLAGRADGGR</sequence>
<reference evidence="5 6" key="1">
    <citation type="submission" date="2019-03" db="EMBL/GenBank/DDBJ databases">
        <title>Paraburkholderia sp. 7MH5, isolated from subtropical forest soil.</title>
        <authorList>
            <person name="Gao Z.-H."/>
            <person name="Qiu L.-H."/>
        </authorList>
    </citation>
    <scope>NUCLEOTIDE SEQUENCE [LARGE SCALE GENOMIC DNA]</scope>
    <source>
        <strain evidence="5 6">7MH5</strain>
    </source>
</reference>
<dbReference type="Gene3D" id="3.30.70.2520">
    <property type="match status" value="1"/>
</dbReference>
<keyword evidence="6" id="KW-1185">Reference proteome</keyword>
<dbReference type="InterPro" id="IPR010031">
    <property type="entry name" value="FAD_lactone_oxidase-like"/>
</dbReference>
<dbReference type="PANTHER" id="PTHR43762:SF1">
    <property type="entry name" value="D-ARABINONO-1,4-LACTONE OXIDASE"/>
    <property type="match status" value="1"/>
</dbReference>
<dbReference type="Proteomes" id="UP000295727">
    <property type="component" value="Chromosome 3"/>
</dbReference>
<organism evidence="5 6">
    <name type="scientific">Paraburkholderia pallida</name>
    <dbReference type="NCBI Taxonomy" id="2547399"/>
    <lineage>
        <taxon>Bacteria</taxon>
        <taxon>Pseudomonadati</taxon>
        <taxon>Pseudomonadota</taxon>
        <taxon>Betaproteobacteria</taxon>
        <taxon>Burkholderiales</taxon>
        <taxon>Burkholderiaceae</taxon>
        <taxon>Paraburkholderia</taxon>
    </lineage>
</organism>
<dbReference type="Gene3D" id="3.30.43.10">
    <property type="entry name" value="Uridine Diphospho-n-acetylenolpyruvylglucosamine Reductase, domain 2"/>
    <property type="match status" value="1"/>
</dbReference>
<comment type="similarity">
    <text evidence="1">Belongs to the oxygen-dependent FAD-linked oxidoreductase family.</text>
</comment>
<dbReference type="InterPro" id="IPR007173">
    <property type="entry name" value="ALO_C"/>
</dbReference>
<dbReference type="InterPro" id="IPR016167">
    <property type="entry name" value="FAD-bd_PCMH_sub1"/>
</dbReference>
<keyword evidence="2" id="KW-0285">Flavoprotein</keyword>
<evidence type="ECO:0000313" key="5">
    <source>
        <dbReference type="EMBL" id="QBR01168.1"/>
    </source>
</evidence>
<dbReference type="GO" id="GO:0003885">
    <property type="term" value="F:D-arabinono-1,4-lactone oxidase activity"/>
    <property type="evidence" value="ECO:0007669"/>
    <property type="project" value="InterPro"/>
</dbReference>
<dbReference type="KEGG" id="ppai:E1956_28540"/>
<feature type="domain" description="FAD-binding PCMH-type" evidence="4">
    <location>
        <begin position="16"/>
        <end position="188"/>
    </location>
</feature>
<evidence type="ECO:0000256" key="1">
    <source>
        <dbReference type="ARBA" id="ARBA00005466"/>
    </source>
</evidence>
<dbReference type="PANTHER" id="PTHR43762">
    <property type="entry name" value="L-GULONOLACTONE OXIDASE"/>
    <property type="match status" value="1"/>
</dbReference>
<dbReference type="AlphaFoldDB" id="A0A4P7D013"/>
<dbReference type="InterPro" id="IPR016169">
    <property type="entry name" value="FAD-bd_PCMH_sub2"/>
</dbReference>
<evidence type="ECO:0000256" key="2">
    <source>
        <dbReference type="ARBA" id="ARBA00022827"/>
    </source>
</evidence>
<dbReference type="SUPFAM" id="SSF56176">
    <property type="entry name" value="FAD-binding/transporter-associated domain-like"/>
    <property type="match status" value="1"/>
</dbReference>
<dbReference type="PROSITE" id="PS51387">
    <property type="entry name" value="FAD_PCMH"/>
    <property type="match status" value="1"/>
</dbReference>
<keyword evidence="3" id="KW-0560">Oxidoreductase</keyword>
<dbReference type="Gene3D" id="3.30.465.10">
    <property type="match status" value="1"/>
</dbReference>
<evidence type="ECO:0000256" key="3">
    <source>
        <dbReference type="ARBA" id="ARBA00023002"/>
    </source>
</evidence>
<dbReference type="EMBL" id="CP038150">
    <property type="protein sequence ID" value="QBR01168.1"/>
    <property type="molecule type" value="Genomic_DNA"/>
</dbReference>
<dbReference type="GO" id="GO:0016020">
    <property type="term" value="C:membrane"/>
    <property type="evidence" value="ECO:0007669"/>
    <property type="project" value="InterPro"/>
</dbReference>
<name>A0A4P7D013_9BURK</name>
<keyword evidence="2" id="KW-0274">FAD</keyword>
<evidence type="ECO:0000259" key="4">
    <source>
        <dbReference type="PROSITE" id="PS51387"/>
    </source>
</evidence>
<gene>
    <name evidence="5" type="ORF">E1956_28540</name>
</gene>
<dbReference type="InterPro" id="IPR006093">
    <property type="entry name" value="Oxy_OxRdtase_FAD_BS"/>
</dbReference>
<dbReference type="PIRSF" id="PIRSF000136">
    <property type="entry name" value="LGO_GLO"/>
    <property type="match status" value="1"/>
</dbReference>
<dbReference type="PROSITE" id="PS00862">
    <property type="entry name" value="OX2_COVAL_FAD"/>
    <property type="match status" value="1"/>
</dbReference>
<protein>
    <submittedName>
        <fullName evidence="5">FAD-binding protein</fullName>
    </submittedName>
</protein>
<dbReference type="Pfam" id="PF01565">
    <property type="entry name" value="FAD_binding_4"/>
    <property type="match status" value="1"/>
</dbReference>
<dbReference type="Pfam" id="PF04030">
    <property type="entry name" value="ALO"/>
    <property type="match status" value="1"/>
</dbReference>
<dbReference type="InterPro" id="IPR006094">
    <property type="entry name" value="Oxid_FAD_bind_N"/>
</dbReference>
<dbReference type="InterPro" id="IPR016166">
    <property type="entry name" value="FAD-bd_PCMH"/>
</dbReference>
<dbReference type="OrthoDB" id="1489106at2"/>
<proteinExistence type="inferred from homology"/>
<dbReference type="InterPro" id="IPR036318">
    <property type="entry name" value="FAD-bd_PCMH-like_sf"/>
</dbReference>
<accession>A0A4P7D013</accession>
<dbReference type="RefSeq" id="WP_134755532.1">
    <property type="nucleotide sequence ID" value="NZ_CP038150.1"/>
</dbReference>
<dbReference type="GO" id="GO:0071949">
    <property type="term" value="F:FAD binding"/>
    <property type="evidence" value="ECO:0007669"/>
    <property type="project" value="InterPro"/>
</dbReference>
<evidence type="ECO:0000313" key="6">
    <source>
        <dbReference type="Proteomes" id="UP000295727"/>
    </source>
</evidence>